<dbReference type="GO" id="GO:0033204">
    <property type="term" value="F:ribonuclease P RNA binding"/>
    <property type="evidence" value="ECO:0007669"/>
    <property type="project" value="InterPro"/>
</dbReference>
<dbReference type="InterPro" id="IPR038085">
    <property type="entry name" value="Rnp2-like_sf"/>
</dbReference>
<dbReference type="PANTHER" id="PTHR15441:SF2">
    <property type="entry name" value="RIBONUCLEASE P_MRP PROTEIN SUBUNIT POP5"/>
    <property type="match status" value="1"/>
</dbReference>
<accession>A0A1B2JED9</accession>
<dbReference type="OrthoDB" id="24745at2759"/>
<dbReference type="GO" id="GO:0030681">
    <property type="term" value="C:multimeric ribonuclease P complex"/>
    <property type="evidence" value="ECO:0007669"/>
    <property type="project" value="TreeGrafter"/>
</dbReference>
<evidence type="ECO:0000256" key="3">
    <source>
        <dbReference type="ARBA" id="ARBA00022694"/>
    </source>
</evidence>
<dbReference type="GO" id="GO:0001682">
    <property type="term" value="P:tRNA 5'-leader removal"/>
    <property type="evidence" value="ECO:0007669"/>
    <property type="project" value="InterPro"/>
</dbReference>
<name>A0A1B2JED9_PICPA</name>
<keyword evidence="4" id="KW-0539">Nucleus</keyword>
<evidence type="ECO:0000313" key="6">
    <source>
        <dbReference type="EMBL" id="ANZ76420.1"/>
    </source>
</evidence>
<evidence type="ECO:0000256" key="2">
    <source>
        <dbReference type="ARBA" id="ARBA00010800"/>
    </source>
</evidence>
<proteinExistence type="inferred from homology"/>
<dbReference type="InterPro" id="IPR002759">
    <property type="entry name" value="Pop5/Rpp14/Rnp2-like"/>
</dbReference>
<dbReference type="EMBL" id="CP014586">
    <property type="protein sequence ID" value="ANZ76420.1"/>
    <property type="molecule type" value="Genomic_DNA"/>
</dbReference>
<protein>
    <recommendedName>
        <fullName evidence="5">Ribonuclease P/MRP protein subunit POP5</fullName>
        <ecNumber evidence="5">3.1.26.5</ecNumber>
    </recommendedName>
</protein>
<dbReference type="InterPro" id="IPR016819">
    <property type="entry name" value="RNase_P/MRP_POP5"/>
</dbReference>
<comment type="similarity">
    <text evidence="2 5">Belongs to the eukaryotic/archaeal RNase P protein component 2 family.</text>
</comment>
<keyword evidence="3 5" id="KW-0819">tRNA processing</keyword>
<evidence type="ECO:0000256" key="1">
    <source>
        <dbReference type="ARBA" id="ARBA00004123"/>
    </source>
</evidence>
<keyword evidence="7" id="KW-1185">Reference proteome</keyword>
<dbReference type="GO" id="GO:0004526">
    <property type="term" value="F:ribonuclease P activity"/>
    <property type="evidence" value="ECO:0007669"/>
    <property type="project" value="UniProtKB-EC"/>
</dbReference>
<organism evidence="6 7">
    <name type="scientific">Komagataella pastoris</name>
    <name type="common">Yeast</name>
    <name type="synonym">Pichia pastoris</name>
    <dbReference type="NCBI Taxonomy" id="4922"/>
    <lineage>
        <taxon>Eukaryota</taxon>
        <taxon>Fungi</taxon>
        <taxon>Dikarya</taxon>
        <taxon>Ascomycota</taxon>
        <taxon>Saccharomycotina</taxon>
        <taxon>Pichiomycetes</taxon>
        <taxon>Pichiales</taxon>
        <taxon>Pichiaceae</taxon>
        <taxon>Komagataella</taxon>
    </lineage>
</organism>
<dbReference type="SUPFAM" id="SSF160350">
    <property type="entry name" value="Rnp2-like"/>
    <property type="match status" value="1"/>
</dbReference>
<evidence type="ECO:0000313" key="7">
    <source>
        <dbReference type="Proteomes" id="UP000094565"/>
    </source>
</evidence>
<dbReference type="PANTHER" id="PTHR15441">
    <property type="entry name" value="RIBONUCLEASE P PROTEIN SUBUNIT P14"/>
    <property type="match status" value="1"/>
</dbReference>
<dbReference type="HAMAP" id="MF_00755">
    <property type="entry name" value="RNase_P_2"/>
    <property type="match status" value="1"/>
</dbReference>
<comment type="function">
    <text evidence="5">Component of ribonuclease P, a protein complex that generates mature tRNA molecules by cleaving their 5'-ends.</text>
</comment>
<dbReference type="Pfam" id="PF01900">
    <property type="entry name" value="RNase_P_Rpp14"/>
    <property type="match status" value="1"/>
</dbReference>
<dbReference type="AlphaFoldDB" id="A0A1B2JED9"/>
<dbReference type="GO" id="GO:0000172">
    <property type="term" value="C:ribonuclease MRP complex"/>
    <property type="evidence" value="ECO:0007669"/>
    <property type="project" value="TreeGrafter"/>
</dbReference>
<dbReference type="PIRSF" id="PIRSF023803">
    <property type="entry name" value="Ribonuclease_P_prd"/>
    <property type="match status" value="1"/>
</dbReference>
<sequence length="164" mass="18661">MVRLKNRYILFDILYPQEIDDFSRSKALVAMHKSTSSQVNPQTILIALRNSLKQNFGDHIAGIAGSTAQTKYFSNKTSTGIIRCPRDSFRYTCAALSLITHLEGQRIMIRIVRISGTIRTCERYAVKRNKETLTLLHKDHNNVLDLVFGANQKIPSFDTDNDED</sequence>
<evidence type="ECO:0000256" key="4">
    <source>
        <dbReference type="ARBA" id="ARBA00023242"/>
    </source>
</evidence>
<dbReference type="EC" id="3.1.26.5" evidence="5"/>
<comment type="subcellular location">
    <subcellularLocation>
        <location evidence="1">Nucleus</location>
    </subcellularLocation>
</comment>
<dbReference type="Proteomes" id="UP000094565">
    <property type="component" value="Chromosome 3"/>
</dbReference>
<dbReference type="GO" id="GO:0005730">
    <property type="term" value="C:nucleolus"/>
    <property type="evidence" value="ECO:0007669"/>
    <property type="project" value="TreeGrafter"/>
</dbReference>
<reference evidence="6 7" key="1">
    <citation type="submission" date="2016-02" db="EMBL/GenBank/DDBJ databases">
        <title>Comparative genomic and transcriptomic foundation for Pichia pastoris.</title>
        <authorList>
            <person name="Love K.R."/>
            <person name="Shah K.A."/>
            <person name="Whittaker C.A."/>
            <person name="Wu J."/>
            <person name="Bartlett M.C."/>
            <person name="Ma D."/>
            <person name="Leeson R.L."/>
            <person name="Priest M."/>
            <person name="Young S.K."/>
            <person name="Love J.C."/>
        </authorList>
    </citation>
    <scope>NUCLEOTIDE SEQUENCE [LARGE SCALE GENOMIC DNA]</scope>
    <source>
        <strain evidence="6 7">ATCC 28485</strain>
    </source>
</reference>
<gene>
    <name evidence="6" type="primary">POP5</name>
    <name evidence="6" type="ORF">ATY40_BA7503581</name>
</gene>
<comment type="catalytic activity">
    <reaction evidence="5">
        <text>Endonucleolytic cleavage of RNA, removing 5'-extranucleotides from tRNA precursor.</text>
        <dbReference type="EC" id="3.1.26.5"/>
    </reaction>
</comment>
<evidence type="ECO:0000256" key="5">
    <source>
        <dbReference type="PIRNR" id="PIRNR023803"/>
    </source>
</evidence>
<dbReference type="Gene3D" id="3.30.70.3250">
    <property type="entry name" value="Ribonuclease P, Pop5 subunit"/>
    <property type="match status" value="1"/>
</dbReference>